<keyword evidence="2" id="KW-1185">Reference proteome</keyword>
<dbReference type="RefSeq" id="WP_301239238.1">
    <property type="nucleotide sequence ID" value="NZ_JANRHH010000040.1"/>
</dbReference>
<sequence>MKIQSSIVSSCHGTVVKIFHPSSLSFRKDQPLFLIRTKEGLLKEVVADSPGTIHSFEVSVGDEVVPGMILAYTEEDLLDFESGNDSKASETG</sequence>
<gene>
    <name evidence="1" type="ORF">NWF35_11485</name>
</gene>
<accession>A0ABT8IQ30</accession>
<dbReference type="Proteomes" id="UP001174196">
    <property type="component" value="Unassembled WGS sequence"/>
</dbReference>
<organism evidence="1 2">
    <name type="scientific">Polycladomyces subterraneus</name>
    <dbReference type="NCBI Taxonomy" id="1016997"/>
    <lineage>
        <taxon>Bacteria</taxon>
        <taxon>Bacillati</taxon>
        <taxon>Bacillota</taxon>
        <taxon>Bacilli</taxon>
        <taxon>Bacillales</taxon>
        <taxon>Thermoactinomycetaceae</taxon>
        <taxon>Polycladomyces</taxon>
    </lineage>
</organism>
<evidence type="ECO:0000313" key="2">
    <source>
        <dbReference type="Proteomes" id="UP001174196"/>
    </source>
</evidence>
<dbReference type="Gene3D" id="2.40.50.100">
    <property type="match status" value="1"/>
</dbReference>
<comment type="caution">
    <text evidence="1">The sequence shown here is derived from an EMBL/GenBank/DDBJ whole genome shotgun (WGS) entry which is preliminary data.</text>
</comment>
<evidence type="ECO:0008006" key="3">
    <source>
        <dbReference type="Google" id="ProtNLM"/>
    </source>
</evidence>
<reference evidence="1" key="1">
    <citation type="submission" date="2022-08" db="EMBL/GenBank/DDBJ databases">
        <title>Polycladomyces zharkentsis sp. nov., a novel thermophilic CMC and starch-degrading bacterium isolated from a geothermal spring in Kazakhstan.</title>
        <authorList>
            <person name="Mashzhan A."/>
            <person name="Kistaubaeva A."/>
            <person name="Javier-Lopez R."/>
            <person name="Birkeland N.-K."/>
        </authorList>
    </citation>
    <scope>NUCLEOTIDE SEQUENCE</scope>
    <source>
        <strain evidence="1">KSR 13</strain>
    </source>
</reference>
<protein>
    <recommendedName>
        <fullName evidence="3">Lipoyl-binding domain-containing protein</fullName>
    </recommendedName>
</protein>
<dbReference type="EMBL" id="JANRHH010000040">
    <property type="protein sequence ID" value="MDN4594512.1"/>
    <property type="molecule type" value="Genomic_DNA"/>
</dbReference>
<dbReference type="InterPro" id="IPR011053">
    <property type="entry name" value="Single_hybrid_motif"/>
</dbReference>
<dbReference type="SUPFAM" id="SSF51230">
    <property type="entry name" value="Single hybrid motif"/>
    <property type="match status" value="1"/>
</dbReference>
<name>A0ABT8IQ30_9BACL</name>
<evidence type="ECO:0000313" key="1">
    <source>
        <dbReference type="EMBL" id="MDN4594512.1"/>
    </source>
</evidence>
<proteinExistence type="predicted"/>